<accession>A0A836CPM7</accession>
<dbReference type="AlphaFoldDB" id="A0A836CPM7"/>
<comment type="caution">
    <text evidence="2">The sequence shown here is derived from an EMBL/GenBank/DDBJ whole genome shotgun (WGS) entry which is preliminary data.</text>
</comment>
<evidence type="ECO:0000259" key="1">
    <source>
        <dbReference type="Pfam" id="PF07059"/>
    </source>
</evidence>
<dbReference type="Proteomes" id="UP000664859">
    <property type="component" value="Unassembled WGS sequence"/>
</dbReference>
<organism evidence="2 3">
    <name type="scientific">Tribonema minus</name>
    <dbReference type="NCBI Taxonomy" id="303371"/>
    <lineage>
        <taxon>Eukaryota</taxon>
        <taxon>Sar</taxon>
        <taxon>Stramenopiles</taxon>
        <taxon>Ochrophyta</taxon>
        <taxon>PX clade</taxon>
        <taxon>Xanthophyceae</taxon>
        <taxon>Tribonematales</taxon>
        <taxon>Tribonemataceae</taxon>
        <taxon>Tribonema</taxon>
    </lineage>
</organism>
<feature type="domain" description="Protein ENHANCED DISEASE RESISTANCE 2 C-terminal" evidence="1">
    <location>
        <begin position="1"/>
        <end position="53"/>
    </location>
</feature>
<dbReference type="PANTHER" id="PTHR31558">
    <property type="entry name" value="CW14 PROTEIN"/>
    <property type="match status" value="1"/>
</dbReference>
<reference evidence="2" key="1">
    <citation type="submission" date="2021-02" db="EMBL/GenBank/DDBJ databases">
        <title>First Annotated Genome of the Yellow-green Alga Tribonema minus.</title>
        <authorList>
            <person name="Mahan K.M."/>
        </authorList>
    </citation>
    <scope>NUCLEOTIDE SEQUENCE</scope>
    <source>
        <strain evidence="2">UTEX B ZZ1240</strain>
    </source>
</reference>
<proteinExistence type="predicted"/>
<dbReference type="InterPro" id="IPR009769">
    <property type="entry name" value="EDR2_C"/>
</dbReference>
<evidence type="ECO:0000313" key="3">
    <source>
        <dbReference type="Proteomes" id="UP000664859"/>
    </source>
</evidence>
<dbReference type="Pfam" id="PF07059">
    <property type="entry name" value="EDR2_C"/>
    <property type="match status" value="1"/>
</dbReference>
<dbReference type="OrthoDB" id="9970435at2759"/>
<gene>
    <name evidence="2" type="ORF">JKP88DRAFT_217291</name>
</gene>
<dbReference type="EMBL" id="JAFCMP010000024">
    <property type="protein sequence ID" value="KAG5191036.1"/>
    <property type="molecule type" value="Genomic_DNA"/>
</dbReference>
<evidence type="ECO:0000313" key="2">
    <source>
        <dbReference type="EMBL" id="KAG5191036.1"/>
    </source>
</evidence>
<protein>
    <recommendedName>
        <fullName evidence="1">Protein ENHANCED DISEASE RESISTANCE 2 C-terminal domain-containing protein</fullName>
    </recommendedName>
</protein>
<keyword evidence="3" id="KW-1185">Reference proteome</keyword>
<name>A0A836CPM7_9STRA</name>
<sequence length="70" mass="7969">MDINIHRFRYAAKKVLHNLMEKFQQMVLHVGFTIEGRSADELPEAMLACACLNYGSPDEVDELQTGLDED</sequence>